<keyword evidence="3" id="KW-1185">Reference proteome</keyword>
<dbReference type="EMBL" id="NBYX01000013">
    <property type="protein sequence ID" value="ORT83476.1"/>
    <property type="molecule type" value="Genomic_DNA"/>
</dbReference>
<dbReference type="Proteomes" id="UP000193146">
    <property type="component" value="Unassembled WGS sequence"/>
</dbReference>
<dbReference type="RefSeq" id="WP_085041405.1">
    <property type="nucleotide sequence ID" value="NZ_CADIKG010000012.1"/>
</dbReference>
<dbReference type="OrthoDB" id="9132921at2"/>
<reference evidence="1 4" key="2">
    <citation type="submission" date="2020-04" db="EMBL/GenBank/DDBJ databases">
        <authorList>
            <person name="De Canck E."/>
        </authorList>
    </citation>
    <scope>NUCLEOTIDE SEQUENCE [LARGE SCALE GENOMIC DNA]</scope>
    <source>
        <strain evidence="1 4">LMG 29660</strain>
    </source>
</reference>
<dbReference type="AlphaFoldDB" id="A0A1X1PCT7"/>
<evidence type="ECO:0000313" key="1">
    <source>
        <dbReference type="EMBL" id="CAB3762822.1"/>
    </source>
</evidence>
<evidence type="ECO:0008006" key="5">
    <source>
        <dbReference type="Google" id="ProtNLM"/>
    </source>
</evidence>
<evidence type="ECO:0000313" key="4">
    <source>
        <dbReference type="Proteomes" id="UP000494135"/>
    </source>
</evidence>
<sequence>MESHGGKIEGPFAVDRDLTIHGMVAGQATVRSGCRLVLRGTVTSDLVIEPGAYAAVHGMVNGTVINQGGHVEIHGMVGAVVDTAPSSRTVIAHGAVITRRT</sequence>
<reference evidence="2 3" key="1">
    <citation type="submission" date="2017-04" db="EMBL/GenBank/DDBJ databases">
        <title>Burkholderia puraquae sp. nov., a novel Burkholderia cepacia complex species from hospital setting samples.</title>
        <authorList>
            <person name="Martina P."/>
            <person name="Leguizamon M."/>
            <person name="Prieto C."/>
            <person name="Sousa S."/>
            <person name="Montanaro P."/>
            <person name="Draghi W."/>
            <person name="Staembler M."/>
            <person name="Bettiol M."/>
            <person name="Figoli C."/>
            <person name="Palau J."/>
            <person name="Alvarez F."/>
            <person name="Benetti S."/>
            <person name="Anchat E."/>
            <person name="Vescina C."/>
            <person name="Ferreras J."/>
            <person name="Lasch P."/>
            <person name="Lagares A."/>
            <person name="Zorreguieta A."/>
            <person name="Yantorno O."/>
            <person name="Bosch A."/>
        </authorList>
    </citation>
    <scope>NUCLEOTIDE SEQUENCE [LARGE SCALE GENOMIC DNA]</scope>
    <source>
        <strain evidence="2 3">CAMPA 1040</strain>
    </source>
</reference>
<evidence type="ECO:0000313" key="3">
    <source>
        <dbReference type="Proteomes" id="UP000193146"/>
    </source>
</evidence>
<organism evidence="2 3">
    <name type="scientific">Burkholderia puraquae</name>
    <dbReference type="NCBI Taxonomy" id="1904757"/>
    <lineage>
        <taxon>Bacteria</taxon>
        <taxon>Pseudomonadati</taxon>
        <taxon>Pseudomonadota</taxon>
        <taxon>Betaproteobacteria</taxon>
        <taxon>Burkholderiales</taxon>
        <taxon>Burkholderiaceae</taxon>
        <taxon>Burkholderia</taxon>
        <taxon>Burkholderia cepacia complex</taxon>
    </lineage>
</organism>
<dbReference type="EMBL" id="CADIKG010000012">
    <property type="protein sequence ID" value="CAB3762822.1"/>
    <property type="molecule type" value="Genomic_DNA"/>
</dbReference>
<dbReference type="Proteomes" id="UP000494135">
    <property type="component" value="Unassembled WGS sequence"/>
</dbReference>
<evidence type="ECO:0000313" key="2">
    <source>
        <dbReference type="EMBL" id="ORT83476.1"/>
    </source>
</evidence>
<proteinExistence type="predicted"/>
<gene>
    <name evidence="2" type="ORF">B7G54_24290</name>
    <name evidence="1" type="ORF">LMG29660_04581</name>
</gene>
<name>A0A1X1PCT7_9BURK</name>
<accession>A0A1X1PCT7</accession>
<protein>
    <recommendedName>
        <fullName evidence="5">Cell shape determination protein CcmA</fullName>
    </recommendedName>
</protein>